<dbReference type="RefSeq" id="WP_236090644.1">
    <property type="nucleotide sequence ID" value="NZ_JAKGSG010000050.1"/>
</dbReference>
<keyword evidence="9" id="KW-1185">Reference proteome</keyword>
<keyword evidence="3 6" id="KW-1133">Transmembrane helix</keyword>
<accession>A0AA41QG59</accession>
<dbReference type="InterPro" id="IPR010652">
    <property type="entry name" value="DUF1232"/>
</dbReference>
<sequence>MAQPKDSSQTPPRKFSLSWKQIVTVVGALGYVASPVDLFSEAVLGPLGLGDDAVAVVIAAVTLFSAVRKFRSGRPQPGASGGGAAGGETPGRTPGGKGSAGHRVVVDPEDPTPGPSRKPHAR</sequence>
<evidence type="ECO:0000256" key="1">
    <source>
        <dbReference type="ARBA" id="ARBA00004127"/>
    </source>
</evidence>
<feature type="domain" description="DUF1232" evidence="7">
    <location>
        <begin position="22"/>
        <end position="57"/>
    </location>
</feature>
<dbReference type="AlphaFoldDB" id="A0AA41QG59"/>
<comment type="subcellular location">
    <subcellularLocation>
        <location evidence="1">Endomembrane system</location>
        <topology evidence="1">Multi-pass membrane protein</topology>
    </subcellularLocation>
</comment>
<comment type="caution">
    <text evidence="8">The sequence shown here is derived from an EMBL/GenBank/DDBJ whole genome shotgun (WGS) entry which is preliminary data.</text>
</comment>
<evidence type="ECO:0000256" key="3">
    <source>
        <dbReference type="ARBA" id="ARBA00022989"/>
    </source>
</evidence>
<feature type="region of interest" description="Disordered" evidence="5">
    <location>
        <begin position="70"/>
        <end position="122"/>
    </location>
</feature>
<reference evidence="8" key="1">
    <citation type="submission" date="2022-01" db="EMBL/GenBank/DDBJ databases">
        <title>Antribacter sp. nov., isolated from Guizhou of China.</title>
        <authorList>
            <person name="Chengliang C."/>
            <person name="Ya Z."/>
        </authorList>
    </citation>
    <scope>NUCLEOTIDE SEQUENCE</scope>
    <source>
        <strain evidence="8">KLBMP 9083</strain>
    </source>
</reference>
<keyword evidence="4 6" id="KW-0472">Membrane</keyword>
<evidence type="ECO:0000256" key="6">
    <source>
        <dbReference type="SAM" id="Phobius"/>
    </source>
</evidence>
<feature type="transmembrane region" description="Helical" evidence="6">
    <location>
        <begin position="46"/>
        <end position="67"/>
    </location>
</feature>
<feature type="compositionally biased region" description="Gly residues" evidence="5">
    <location>
        <begin position="79"/>
        <end position="99"/>
    </location>
</feature>
<evidence type="ECO:0000259" key="7">
    <source>
        <dbReference type="Pfam" id="PF06803"/>
    </source>
</evidence>
<dbReference type="Pfam" id="PF06803">
    <property type="entry name" value="DUF1232"/>
    <property type="match status" value="1"/>
</dbReference>
<dbReference type="Proteomes" id="UP001165405">
    <property type="component" value="Unassembled WGS sequence"/>
</dbReference>
<proteinExistence type="predicted"/>
<name>A0AA41QG59_9MICO</name>
<evidence type="ECO:0000313" key="8">
    <source>
        <dbReference type="EMBL" id="MCF4122853.1"/>
    </source>
</evidence>
<dbReference type="GO" id="GO:0012505">
    <property type="term" value="C:endomembrane system"/>
    <property type="evidence" value="ECO:0007669"/>
    <property type="project" value="UniProtKB-SubCell"/>
</dbReference>
<evidence type="ECO:0000256" key="2">
    <source>
        <dbReference type="ARBA" id="ARBA00022692"/>
    </source>
</evidence>
<organism evidence="8 9">
    <name type="scientific">Antribacter soli</name>
    <dbReference type="NCBI Taxonomy" id="2910976"/>
    <lineage>
        <taxon>Bacteria</taxon>
        <taxon>Bacillati</taxon>
        <taxon>Actinomycetota</taxon>
        <taxon>Actinomycetes</taxon>
        <taxon>Micrococcales</taxon>
        <taxon>Promicromonosporaceae</taxon>
        <taxon>Antribacter</taxon>
    </lineage>
</organism>
<evidence type="ECO:0000256" key="4">
    <source>
        <dbReference type="ARBA" id="ARBA00023136"/>
    </source>
</evidence>
<keyword evidence="2 6" id="KW-0812">Transmembrane</keyword>
<gene>
    <name evidence="8" type="ORF">L1785_17895</name>
</gene>
<evidence type="ECO:0000313" key="9">
    <source>
        <dbReference type="Proteomes" id="UP001165405"/>
    </source>
</evidence>
<dbReference type="EMBL" id="JAKGSG010000050">
    <property type="protein sequence ID" value="MCF4122853.1"/>
    <property type="molecule type" value="Genomic_DNA"/>
</dbReference>
<evidence type="ECO:0000256" key="5">
    <source>
        <dbReference type="SAM" id="MobiDB-lite"/>
    </source>
</evidence>
<protein>
    <submittedName>
        <fullName evidence="8">DUF1232 domain-containing protein</fullName>
    </submittedName>
</protein>